<dbReference type="Pfam" id="PF14956">
    <property type="entry name" value="DUF4505"/>
    <property type="match status" value="1"/>
</dbReference>
<evidence type="ECO:0000313" key="3">
    <source>
        <dbReference type="Proteomes" id="UP000838412"/>
    </source>
</evidence>
<dbReference type="PANTHER" id="PTHR31449">
    <property type="entry name" value="UPF0598 PROTEIN C8ORF82"/>
    <property type="match status" value="1"/>
</dbReference>
<gene>
    <name evidence="2" type="primary">C8orf82</name>
    <name evidence="2" type="ORF">BLAG_LOCUS21943</name>
</gene>
<organism evidence="2 3">
    <name type="scientific">Branchiostoma lanceolatum</name>
    <name type="common">Common lancelet</name>
    <name type="synonym">Amphioxus lanceolatum</name>
    <dbReference type="NCBI Taxonomy" id="7740"/>
    <lineage>
        <taxon>Eukaryota</taxon>
        <taxon>Metazoa</taxon>
        <taxon>Chordata</taxon>
        <taxon>Cephalochordata</taxon>
        <taxon>Leptocardii</taxon>
        <taxon>Amphioxiformes</taxon>
        <taxon>Branchiostomatidae</taxon>
        <taxon>Branchiostoma</taxon>
    </lineage>
</organism>
<evidence type="ECO:0000256" key="1">
    <source>
        <dbReference type="ARBA" id="ARBA00006322"/>
    </source>
</evidence>
<name>A0A8K0A730_BRALA</name>
<protein>
    <submittedName>
        <fullName evidence="2">C8orf82 protein</fullName>
    </submittedName>
</protein>
<proteinExistence type="inferred from homology"/>
<dbReference type="PANTHER" id="PTHR31449:SF3">
    <property type="entry name" value="UPF0598 PROTEIN C8ORF82"/>
    <property type="match status" value="1"/>
</dbReference>
<sequence length="218" mass="25391">MWYIIRRSSVQVLRRASRALSYVQGQAPEPKVREYFYYIDHQGQLFMDDTRIKNFVTCFKDKKFLEFFFKRLKINNMTRYSEDFPYLSPCGRERNFIRCDDRPIVFSHILEPADSDDTTGPVLSYNGGGDKLTFPFSPDKLCMLPRSGRVYHPGPAKVGGVGLVKSSLAIELSRDFRFGDEGEYAPPVAFIWRGQEVQLTNELWELMTDEERKELRAT</sequence>
<dbReference type="Proteomes" id="UP000838412">
    <property type="component" value="Chromosome 7"/>
</dbReference>
<accession>A0A8K0A730</accession>
<evidence type="ECO:0000313" key="2">
    <source>
        <dbReference type="EMBL" id="CAH1269233.1"/>
    </source>
</evidence>
<reference evidence="2" key="1">
    <citation type="submission" date="2022-01" db="EMBL/GenBank/DDBJ databases">
        <authorList>
            <person name="Braso-Vives M."/>
        </authorList>
    </citation>
    <scope>NUCLEOTIDE SEQUENCE</scope>
</reference>
<keyword evidence="3" id="KW-1185">Reference proteome</keyword>
<dbReference type="EMBL" id="OV696692">
    <property type="protein sequence ID" value="CAH1269233.1"/>
    <property type="molecule type" value="Genomic_DNA"/>
</dbReference>
<dbReference type="AlphaFoldDB" id="A0A8K0A730"/>
<dbReference type="OrthoDB" id="10260024at2759"/>
<comment type="similarity">
    <text evidence="1">Belongs to the UPF0598 family.</text>
</comment>
<dbReference type="InterPro" id="IPR028108">
    <property type="entry name" value="DUF4505"/>
</dbReference>